<reference evidence="2" key="1">
    <citation type="submission" date="2021-06" db="EMBL/GenBank/DDBJ databases">
        <title>Novel Mycoplasma species detected in California sea lions (Zalophus californianus) from the USA.</title>
        <authorList>
            <person name="Volokhov D.V."/>
            <person name="Furtak V.A."/>
            <person name="Zagorodnyaya T.A."/>
        </authorList>
    </citation>
    <scope>NUCLEOTIDE SEQUENCE [LARGE SCALE GENOMIC DNA]</scope>
    <source>
        <strain evidence="2">CSL 4779</strain>
    </source>
</reference>
<organism evidence="2 3">
    <name type="scientific">Mycoplasma zalophidermidis</name>
    <dbReference type="NCBI Taxonomy" id="398174"/>
    <lineage>
        <taxon>Bacteria</taxon>
        <taxon>Bacillati</taxon>
        <taxon>Mycoplasmatota</taxon>
        <taxon>Mollicutes</taxon>
        <taxon>Mycoplasmataceae</taxon>
        <taxon>Mycoplasma</taxon>
    </lineage>
</organism>
<comment type="caution">
    <text evidence="2">The sequence shown here is derived from an EMBL/GenBank/DDBJ whole genome shotgun (WGS) entry which is preliminary data.</text>
</comment>
<dbReference type="EMBL" id="JAHMHK010000001">
    <property type="protein sequence ID" value="MBU4693589.1"/>
    <property type="molecule type" value="Genomic_DNA"/>
</dbReference>
<feature type="region of interest" description="Disordered" evidence="1">
    <location>
        <begin position="45"/>
        <end position="67"/>
    </location>
</feature>
<evidence type="ECO:0000313" key="3">
    <source>
        <dbReference type="Proteomes" id="UP000812267"/>
    </source>
</evidence>
<protein>
    <submittedName>
        <fullName evidence="2">Uncharacterized protein</fullName>
    </submittedName>
</protein>
<name>A0ABS6DT32_9MOLU</name>
<accession>A0ABS6DT32</accession>
<evidence type="ECO:0000313" key="2">
    <source>
        <dbReference type="EMBL" id="MBU4693589.1"/>
    </source>
</evidence>
<proteinExistence type="predicted"/>
<evidence type="ECO:0000256" key="1">
    <source>
        <dbReference type="SAM" id="MobiDB-lite"/>
    </source>
</evidence>
<gene>
    <name evidence="2" type="ORF">KQ878_01670</name>
</gene>
<keyword evidence="3" id="KW-1185">Reference proteome</keyword>
<dbReference type="Proteomes" id="UP000812267">
    <property type="component" value="Unassembled WGS sequence"/>
</dbReference>
<sequence length="83" mass="9850">MHYTKVLFIDSKLAQVDFKWYAWEPENNPQQKELIEEFIKDSEGNLLRDDKGNSIKNPKYDPSIDPETGTKKTTGLVWFWSLW</sequence>